<proteinExistence type="predicted"/>
<evidence type="ECO:0000313" key="2">
    <source>
        <dbReference type="Proteomes" id="UP001050691"/>
    </source>
</evidence>
<name>A0AAV5AG47_9AGAM</name>
<dbReference type="EMBL" id="BPWL01000009">
    <property type="protein sequence ID" value="GJJ13622.1"/>
    <property type="molecule type" value="Genomic_DNA"/>
</dbReference>
<sequence length="52" mass="5808">MPEDEGQVGLSLLSMWTHSLVDIGREALAKQIGQLIPEQYYTRQYDAIGLTA</sequence>
<dbReference type="AlphaFoldDB" id="A0AAV5AG47"/>
<comment type="caution">
    <text evidence="1">The sequence shown here is derived from an EMBL/GenBank/DDBJ whole genome shotgun (WGS) entry which is preliminary data.</text>
</comment>
<organism evidence="1 2">
    <name type="scientific">Clathrus columnatus</name>
    <dbReference type="NCBI Taxonomy" id="1419009"/>
    <lineage>
        <taxon>Eukaryota</taxon>
        <taxon>Fungi</taxon>
        <taxon>Dikarya</taxon>
        <taxon>Basidiomycota</taxon>
        <taxon>Agaricomycotina</taxon>
        <taxon>Agaricomycetes</taxon>
        <taxon>Phallomycetidae</taxon>
        <taxon>Phallales</taxon>
        <taxon>Clathraceae</taxon>
        <taxon>Clathrus</taxon>
    </lineage>
</organism>
<keyword evidence="2" id="KW-1185">Reference proteome</keyword>
<reference evidence="1" key="1">
    <citation type="submission" date="2021-10" db="EMBL/GenBank/DDBJ databases">
        <title>De novo Genome Assembly of Clathrus columnatus (Basidiomycota, Fungi) Using Illumina and Nanopore Sequence Data.</title>
        <authorList>
            <person name="Ogiso-Tanaka E."/>
            <person name="Itagaki H."/>
            <person name="Hosoya T."/>
            <person name="Hosaka K."/>
        </authorList>
    </citation>
    <scope>NUCLEOTIDE SEQUENCE</scope>
    <source>
        <strain evidence="1">MO-923</strain>
    </source>
</reference>
<protein>
    <submittedName>
        <fullName evidence="1">Uncharacterized protein</fullName>
    </submittedName>
</protein>
<gene>
    <name evidence="1" type="ORF">Clacol_007878</name>
</gene>
<evidence type="ECO:0000313" key="1">
    <source>
        <dbReference type="EMBL" id="GJJ13622.1"/>
    </source>
</evidence>
<dbReference type="Proteomes" id="UP001050691">
    <property type="component" value="Unassembled WGS sequence"/>
</dbReference>
<accession>A0AAV5AG47</accession>